<name>A0A162LKR6_CORDF</name>
<dbReference type="Proteomes" id="UP000076881">
    <property type="component" value="Unassembled WGS sequence"/>
</dbReference>
<dbReference type="InterPro" id="IPR005197">
    <property type="entry name" value="Glyco_hydro_71"/>
</dbReference>
<comment type="caution">
    <text evidence="2">The sequence shown here is derived from an EMBL/GenBank/DDBJ whole genome shotgun (WGS) entry which is preliminary data.</text>
</comment>
<keyword evidence="2" id="KW-0378">Hydrolase</keyword>
<evidence type="ECO:0000313" key="2">
    <source>
        <dbReference type="EMBL" id="OAA72014.1"/>
    </source>
</evidence>
<dbReference type="CDD" id="cd11577">
    <property type="entry name" value="GH71"/>
    <property type="match status" value="1"/>
</dbReference>
<protein>
    <submittedName>
        <fullName evidence="2">Glycoside hydrolase family 95</fullName>
    </submittedName>
</protein>
<dbReference type="EMBL" id="AZHF01000008">
    <property type="protein sequence ID" value="OAA72014.1"/>
    <property type="molecule type" value="Genomic_DNA"/>
</dbReference>
<organism evidence="2 3">
    <name type="scientific">Akanthomyces lecanii RCEF 1005</name>
    <dbReference type="NCBI Taxonomy" id="1081108"/>
    <lineage>
        <taxon>Eukaryota</taxon>
        <taxon>Fungi</taxon>
        <taxon>Dikarya</taxon>
        <taxon>Ascomycota</taxon>
        <taxon>Pezizomycotina</taxon>
        <taxon>Sordariomycetes</taxon>
        <taxon>Hypocreomycetidae</taxon>
        <taxon>Hypocreales</taxon>
        <taxon>Cordycipitaceae</taxon>
        <taxon>Akanthomyces</taxon>
        <taxon>Cordyceps confragosa</taxon>
    </lineage>
</organism>
<accession>A0A162LKR6</accession>
<reference evidence="2 3" key="1">
    <citation type="journal article" date="2016" name="Genome Biol. Evol.">
        <title>Divergent and convergent evolution of fungal pathogenicity.</title>
        <authorList>
            <person name="Shang Y."/>
            <person name="Xiao G."/>
            <person name="Zheng P."/>
            <person name="Cen K."/>
            <person name="Zhan S."/>
            <person name="Wang C."/>
        </authorList>
    </citation>
    <scope>NUCLEOTIDE SEQUENCE [LARGE SCALE GENOMIC DNA]</scope>
    <source>
        <strain evidence="2 3">RCEF 1005</strain>
    </source>
</reference>
<dbReference type="STRING" id="1081108.A0A162LKR6"/>
<evidence type="ECO:0000256" key="1">
    <source>
        <dbReference type="SAM" id="SignalP"/>
    </source>
</evidence>
<keyword evidence="1" id="KW-0732">Signal</keyword>
<dbReference type="Gene3D" id="3.20.20.80">
    <property type="entry name" value="Glycosidases"/>
    <property type="match status" value="1"/>
</dbReference>
<evidence type="ECO:0000313" key="3">
    <source>
        <dbReference type="Proteomes" id="UP000076881"/>
    </source>
</evidence>
<feature type="signal peptide" evidence="1">
    <location>
        <begin position="1"/>
        <end position="19"/>
    </location>
</feature>
<dbReference type="AlphaFoldDB" id="A0A162LKR6"/>
<proteinExistence type="predicted"/>
<dbReference type="Pfam" id="PF03659">
    <property type="entry name" value="Glyco_hydro_71"/>
    <property type="match status" value="2"/>
</dbReference>
<sequence>MVSTKHLVAGLCLLTLALAAEKAVYAHFMNQDIAQAQEIGIDGFALNCAPPRVDSYTPKQLANAYEAAADTGFKVFISVDFAYWGDNDSNDITSILRNYSTYTGQAYYNGGALASTFVRDYFDWNNVKNNMGGQKLTIIPMIQDPTFLSRQTTGIDGALSWYGWPTDGASWWLTLLTDFGESHYISGHEPHHSDDGSSEWTAEFPHDAWRSLMKPYIAAYKSGAASPTVSRDELVYWYRTTPKGIECTNDKIGKPRGVELFDDVVFASAMLTQPADLTVTSGSRSPVTVSVPADIHTLNFTMGVGKQQFSLSRSDAHLLGGFGAKDIQQSCETYNFNAYVGAFTA</sequence>
<feature type="chain" id="PRO_5007837187" evidence="1">
    <location>
        <begin position="20"/>
        <end position="345"/>
    </location>
</feature>
<dbReference type="OrthoDB" id="1046782at2759"/>
<dbReference type="GO" id="GO:0051118">
    <property type="term" value="F:glucan endo-1,3-alpha-glucosidase activity"/>
    <property type="evidence" value="ECO:0007669"/>
    <property type="project" value="InterPro"/>
</dbReference>
<gene>
    <name evidence="2" type="ORF">LEL_09249</name>
</gene>
<keyword evidence="3" id="KW-1185">Reference proteome</keyword>